<dbReference type="CDD" id="cd10796">
    <property type="entry name" value="GH57N_APU"/>
    <property type="match status" value="1"/>
</dbReference>
<evidence type="ECO:0000256" key="1">
    <source>
        <dbReference type="ARBA" id="ARBA00006821"/>
    </source>
</evidence>
<dbReference type="GO" id="GO:0016787">
    <property type="term" value="F:hydrolase activity"/>
    <property type="evidence" value="ECO:0007669"/>
    <property type="project" value="UniProtKB-KW"/>
</dbReference>
<accession>A0A1F6TEQ2</accession>
<comment type="caution">
    <text evidence="5">The sequence shown here is derived from an EMBL/GenBank/DDBJ whole genome shotgun (WGS) entry which is preliminary data.</text>
</comment>
<evidence type="ECO:0000313" key="5">
    <source>
        <dbReference type="EMBL" id="OGI43555.1"/>
    </source>
</evidence>
<dbReference type="AlphaFoldDB" id="A0A1F6TEQ2"/>
<evidence type="ECO:0000259" key="4">
    <source>
        <dbReference type="Pfam" id="PF03065"/>
    </source>
</evidence>
<evidence type="ECO:0000256" key="2">
    <source>
        <dbReference type="ARBA" id="ARBA00023277"/>
    </source>
</evidence>
<evidence type="ECO:0000313" key="6">
    <source>
        <dbReference type="Proteomes" id="UP000179344"/>
    </source>
</evidence>
<gene>
    <name evidence="5" type="ORF">A2V92_05335</name>
</gene>
<evidence type="ECO:0000256" key="3">
    <source>
        <dbReference type="RuleBase" id="RU361196"/>
    </source>
</evidence>
<dbReference type="Proteomes" id="UP000179344">
    <property type="component" value="Unassembled WGS sequence"/>
</dbReference>
<keyword evidence="2 3" id="KW-0119">Carbohydrate metabolism</keyword>
<dbReference type="SUPFAM" id="SSF88713">
    <property type="entry name" value="Glycoside hydrolase/deacetylase"/>
    <property type="match status" value="1"/>
</dbReference>
<proteinExistence type="inferred from homology"/>
<dbReference type="GO" id="GO:0005975">
    <property type="term" value="P:carbohydrate metabolic process"/>
    <property type="evidence" value="ECO:0007669"/>
    <property type="project" value="InterPro"/>
</dbReference>
<dbReference type="PANTHER" id="PTHR36306">
    <property type="entry name" value="ALPHA-AMYLASE-RELATED-RELATED"/>
    <property type="match status" value="1"/>
</dbReference>
<feature type="domain" description="Glycoside hydrolase family 57 N-terminal" evidence="4">
    <location>
        <begin position="11"/>
        <end position="433"/>
    </location>
</feature>
<name>A0A1F6TEQ2_9PROT</name>
<sequence>MSADARLKVVLCWHMHQPQYRDLISGAYHLPWTYLHAIKDYVDMAAHLEAHPSARAVINLAPLLLEQIEDYAGQVDGFLSNSRAIRDPLLASLAAPLPADAESRLGLIKACLRANETRMIQRFAPYRRLAEMAKWLCAHTDGLSYLSDQFLADLLAWHHLAWLGETVRRTDARVKRLLEKGAQYTLHDRRELLAVIGELLTNILPRYARLAGSGRVELSVTPYAHPIIPLLLDFHSAREAAPHAPLPLLERYPGGEERARWHIQRGIETFRKYFGHTPAGCWPAEGAISARTLRLLREAGFTWAASGEGVLRHSLARSGHAPHAMKEAWLYRPYAPEDGGIACFFRDDGLSDLIGFTYAGWHGDDAVNNFTHHLEQIAVCCRGHSDRVVSVILDGENAWEHYPENAYYFLDALYARLAQHPAIELTTFSDCLKTGAAGHLPQVVAGSWVYGTFSTWVGDPDKNRAWDMLGDAKRAFDAVAPRLGTDQLARAERQLAVCEGSDWFWWFGADNPAATVSDFEHLYRRHLTNLYQLLGVEPPEYLAHVFAHGRGAPLHGGVMRPGQPAA</sequence>
<organism evidence="5 6">
    <name type="scientific">Candidatus Muproteobacteria bacterium RBG_16_65_31</name>
    <dbReference type="NCBI Taxonomy" id="1817759"/>
    <lineage>
        <taxon>Bacteria</taxon>
        <taxon>Pseudomonadati</taxon>
        <taxon>Pseudomonadota</taxon>
        <taxon>Candidatus Muproteobacteria</taxon>
    </lineage>
</organism>
<comment type="similarity">
    <text evidence="1 3">Belongs to the glycosyl hydrolase 57 family.</text>
</comment>
<dbReference type="InterPro" id="IPR004300">
    <property type="entry name" value="Glyco_hydro_57_N"/>
</dbReference>
<dbReference type="Pfam" id="PF03065">
    <property type="entry name" value="Glyco_hydro_57"/>
    <property type="match status" value="1"/>
</dbReference>
<dbReference type="InterPro" id="IPR011330">
    <property type="entry name" value="Glyco_hydro/deAcase_b/a-brl"/>
</dbReference>
<dbReference type="InterPro" id="IPR052046">
    <property type="entry name" value="GH57_Enzymes"/>
</dbReference>
<dbReference type="PANTHER" id="PTHR36306:SF1">
    <property type="entry name" value="ALPHA-AMYLASE-RELATED"/>
    <property type="match status" value="1"/>
</dbReference>
<dbReference type="EMBL" id="MFST01000110">
    <property type="protein sequence ID" value="OGI43555.1"/>
    <property type="molecule type" value="Genomic_DNA"/>
</dbReference>
<dbReference type="Gene3D" id="3.20.110.10">
    <property type="entry name" value="Glycoside hydrolase 38, N terminal domain"/>
    <property type="match status" value="1"/>
</dbReference>
<reference evidence="5 6" key="1">
    <citation type="journal article" date="2016" name="Nat. Commun.">
        <title>Thousands of microbial genomes shed light on interconnected biogeochemical processes in an aquifer system.</title>
        <authorList>
            <person name="Anantharaman K."/>
            <person name="Brown C.T."/>
            <person name="Hug L.A."/>
            <person name="Sharon I."/>
            <person name="Castelle C.J."/>
            <person name="Probst A.J."/>
            <person name="Thomas B.C."/>
            <person name="Singh A."/>
            <person name="Wilkins M.J."/>
            <person name="Karaoz U."/>
            <person name="Brodie E.L."/>
            <person name="Williams K.H."/>
            <person name="Hubbard S.S."/>
            <person name="Banfield J.F."/>
        </authorList>
    </citation>
    <scope>NUCLEOTIDE SEQUENCE [LARGE SCALE GENOMIC DNA]</scope>
</reference>
<keyword evidence="5" id="KW-0378">Hydrolase</keyword>
<dbReference type="InterPro" id="IPR027291">
    <property type="entry name" value="Glyco_hydro_38_N_sf"/>
</dbReference>
<protein>
    <submittedName>
        <fullName evidence="5">Glycoside hydrolase</fullName>
    </submittedName>
</protein>